<dbReference type="PROSITE" id="PS50110">
    <property type="entry name" value="RESPONSE_REGULATORY"/>
    <property type="match status" value="1"/>
</dbReference>
<name>A0A212UCC9_9BACT</name>
<gene>
    <name evidence="4" type="ORF">SAMN06265337_3026</name>
</gene>
<dbReference type="PROSITE" id="PS50930">
    <property type="entry name" value="HTH_LYTTR"/>
    <property type="match status" value="1"/>
</dbReference>
<dbReference type="SUPFAM" id="SSF52172">
    <property type="entry name" value="CheY-like"/>
    <property type="match status" value="1"/>
</dbReference>
<dbReference type="Pfam" id="PF00072">
    <property type="entry name" value="Response_reg"/>
    <property type="match status" value="1"/>
</dbReference>
<dbReference type="InterPro" id="IPR046947">
    <property type="entry name" value="LytR-like"/>
</dbReference>
<dbReference type="OrthoDB" id="1646880at2"/>
<dbReference type="GO" id="GO:0000156">
    <property type="term" value="F:phosphorelay response regulator activity"/>
    <property type="evidence" value="ECO:0007669"/>
    <property type="project" value="InterPro"/>
</dbReference>
<evidence type="ECO:0000313" key="4">
    <source>
        <dbReference type="EMBL" id="SNC75731.1"/>
    </source>
</evidence>
<feature type="domain" description="Response regulatory" evidence="2">
    <location>
        <begin position="2"/>
        <end position="114"/>
    </location>
</feature>
<dbReference type="GO" id="GO:0003677">
    <property type="term" value="F:DNA binding"/>
    <property type="evidence" value="ECO:0007669"/>
    <property type="project" value="InterPro"/>
</dbReference>
<dbReference type="InterPro" id="IPR011006">
    <property type="entry name" value="CheY-like_superfamily"/>
</dbReference>
<evidence type="ECO:0000256" key="1">
    <source>
        <dbReference type="PROSITE-ProRule" id="PRU00169"/>
    </source>
</evidence>
<dbReference type="PANTHER" id="PTHR37299:SF1">
    <property type="entry name" value="STAGE 0 SPORULATION PROTEIN A HOMOLOG"/>
    <property type="match status" value="1"/>
</dbReference>
<protein>
    <submittedName>
        <fullName evidence="4">Two component transcriptional regulator, LytTR family</fullName>
    </submittedName>
</protein>
<dbReference type="EMBL" id="FYEW01000002">
    <property type="protein sequence ID" value="SNC75731.1"/>
    <property type="molecule type" value="Genomic_DNA"/>
</dbReference>
<evidence type="ECO:0000259" key="3">
    <source>
        <dbReference type="PROSITE" id="PS50930"/>
    </source>
</evidence>
<feature type="domain" description="HTH LytTR-type" evidence="3">
    <location>
        <begin position="147"/>
        <end position="219"/>
    </location>
</feature>
<dbReference type="InterPro" id="IPR007492">
    <property type="entry name" value="LytTR_DNA-bd_dom"/>
</dbReference>
<sequence length="249" mass="27727">MTCAILDDEPLALDLLADYCAQVPGLELKGQFDDALAGLAFLQDNPVDLVFLDIHMPRLTGLQLAQLLPQPGPRIIFTTAYDQYAVRSYDLNASDYLLKPIAFERFLQAVQKVRQQLAAPVSAAPSGLAPAPAAAPEQPQPASSDAMFVKNEHRLQRVAFNDILYIEGMKEYLMIYTTTGKVLTLQSFRRVEEVLPPDRFARIHKSFLVALSRIEHLERGKVQVAGRLLPIGDTYRESFAGLIKAYNQL</sequence>
<accession>A0A212UCC9</accession>
<dbReference type="InterPro" id="IPR001789">
    <property type="entry name" value="Sig_transdc_resp-reg_receiver"/>
</dbReference>
<evidence type="ECO:0000313" key="5">
    <source>
        <dbReference type="Proteomes" id="UP000198131"/>
    </source>
</evidence>
<keyword evidence="5" id="KW-1185">Reference proteome</keyword>
<dbReference type="Pfam" id="PF04397">
    <property type="entry name" value="LytTR"/>
    <property type="match status" value="1"/>
</dbReference>
<dbReference type="Proteomes" id="UP000198131">
    <property type="component" value="Unassembled WGS sequence"/>
</dbReference>
<dbReference type="AlphaFoldDB" id="A0A212UCC9"/>
<dbReference type="RefSeq" id="WP_088844326.1">
    <property type="nucleotide sequence ID" value="NZ_FYEW01000002.1"/>
</dbReference>
<evidence type="ECO:0000259" key="2">
    <source>
        <dbReference type="PROSITE" id="PS50110"/>
    </source>
</evidence>
<feature type="modified residue" description="4-aspartylphosphate" evidence="1">
    <location>
        <position position="53"/>
    </location>
</feature>
<dbReference type="SMART" id="SM00850">
    <property type="entry name" value="LytTR"/>
    <property type="match status" value="1"/>
</dbReference>
<dbReference type="Gene3D" id="2.40.50.1020">
    <property type="entry name" value="LytTr DNA-binding domain"/>
    <property type="match status" value="1"/>
</dbReference>
<dbReference type="SMART" id="SM00448">
    <property type="entry name" value="REC"/>
    <property type="match status" value="1"/>
</dbReference>
<organism evidence="4 5">
    <name type="scientific">Hymenobacter gelipurpurascens</name>
    <dbReference type="NCBI Taxonomy" id="89968"/>
    <lineage>
        <taxon>Bacteria</taxon>
        <taxon>Pseudomonadati</taxon>
        <taxon>Bacteroidota</taxon>
        <taxon>Cytophagia</taxon>
        <taxon>Cytophagales</taxon>
        <taxon>Hymenobacteraceae</taxon>
        <taxon>Hymenobacter</taxon>
    </lineage>
</organism>
<dbReference type="Gene3D" id="3.40.50.2300">
    <property type="match status" value="1"/>
</dbReference>
<proteinExistence type="predicted"/>
<dbReference type="PANTHER" id="PTHR37299">
    <property type="entry name" value="TRANSCRIPTIONAL REGULATOR-RELATED"/>
    <property type="match status" value="1"/>
</dbReference>
<reference evidence="5" key="1">
    <citation type="submission" date="2017-06" db="EMBL/GenBank/DDBJ databases">
        <authorList>
            <person name="Varghese N."/>
            <person name="Submissions S."/>
        </authorList>
    </citation>
    <scope>NUCLEOTIDE SEQUENCE [LARGE SCALE GENOMIC DNA]</scope>
    <source>
        <strain evidence="5">DSM 11116</strain>
    </source>
</reference>
<keyword evidence="1" id="KW-0597">Phosphoprotein</keyword>